<dbReference type="WBParaSite" id="L893_g800.t2">
    <property type="protein sequence ID" value="L893_g800.t2"/>
    <property type="gene ID" value="L893_g800"/>
</dbReference>
<dbReference type="AlphaFoldDB" id="A0A1I8AP46"/>
<evidence type="ECO:0000313" key="2">
    <source>
        <dbReference type="Proteomes" id="UP000095287"/>
    </source>
</evidence>
<keyword evidence="2" id="KW-1185">Reference proteome</keyword>
<reference evidence="3" key="1">
    <citation type="submission" date="2016-11" db="UniProtKB">
        <authorList>
            <consortium name="WormBaseParasite"/>
        </authorList>
    </citation>
    <scope>IDENTIFICATION</scope>
</reference>
<sequence>MPSNSCSISTRFRESRRASPPALIDLLLLHPSQSGWRDFIWVLERLMSGGRKRKAPDNPLDISFSSTEDGYDDDSDEPISIDEPQQNEEQANYVKESPVVLGKIASGALAPISNALFERFVAKTQKRQKAASAIEENTWFLEFEKLQKAPEGLRFSMAQPLTVHFCNQILFMKQCGNEDCGFKIVHQPNDAASVIGRCPNCCGWTPQENDEESTSLIPQYKLVCCKPVEIEGSMQLVYFILPQDVANACVPEVRRIPYAEMVQHLAQGDACQEFCEDVAKSLDISRIQMSDSTVAYNRAGDSLVVDVRSAEMFI</sequence>
<feature type="region of interest" description="Disordered" evidence="1">
    <location>
        <begin position="51"/>
        <end position="91"/>
    </location>
</feature>
<feature type="compositionally biased region" description="Acidic residues" evidence="1">
    <location>
        <begin position="69"/>
        <end position="80"/>
    </location>
</feature>
<evidence type="ECO:0000256" key="1">
    <source>
        <dbReference type="SAM" id="MobiDB-lite"/>
    </source>
</evidence>
<proteinExistence type="predicted"/>
<evidence type="ECO:0000313" key="3">
    <source>
        <dbReference type="WBParaSite" id="L893_g800.t2"/>
    </source>
</evidence>
<protein>
    <submittedName>
        <fullName evidence="3">Secreted protein</fullName>
    </submittedName>
</protein>
<organism evidence="2 3">
    <name type="scientific">Steinernema glaseri</name>
    <dbReference type="NCBI Taxonomy" id="37863"/>
    <lineage>
        <taxon>Eukaryota</taxon>
        <taxon>Metazoa</taxon>
        <taxon>Ecdysozoa</taxon>
        <taxon>Nematoda</taxon>
        <taxon>Chromadorea</taxon>
        <taxon>Rhabditida</taxon>
        <taxon>Tylenchina</taxon>
        <taxon>Panagrolaimomorpha</taxon>
        <taxon>Strongyloidoidea</taxon>
        <taxon>Steinernematidae</taxon>
        <taxon>Steinernema</taxon>
    </lineage>
</organism>
<accession>A0A1I8AP46</accession>
<dbReference type="Proteomes" id="UP000095287">
    <property type="component" value="Unplaced"/>
</dbReference>
<name>A0A1I8AP46_9BILA</name>